<keyword evidence="3" id="KW-1185">Reference proteome</keyword>
<organism evidence="2 3">
    <name type="scientific">Chloropicon roscoffensis</name>
    <dbReference type="NCBI Taxonomy" id="1461544"/>
    <lineage>
        <taxon>Eukaryota</taxon>
        <taxon>Viridiplantae</taxon>
        <taxon>Chlorophyta</taxon>
        <taxon>Chloropicophyceae</taxon>
        <taxon>Chloropicales</taxon>
        <taxon>Chloropicaceae</taxon>
        <taxon>Chloropicon</taxon>
    </lineage>
</organism>
<feature type="compositionally biased region" description="Basic and acidic residues" evidence="1">
    <location>
        <begin position="314"/>
        <end position="332"/>
    </location>
</feature>
<evidence type="ECO:0000313" key="2">
    <source>
        <dbReference type="EMBL" id="WZN61483.1"/>
    </source>
</evidence>
<reference evidence="2 3" key="1">
    <citation type="submission" date="2024-03" db="EMBL/GenBank/DDBJ databases">
        <title>Complete genome sequence of the green alga Chloropicon roscoffensis RCC1871.</title>
        <authorList>
            <person name="Lemieux C."/>
            <person name="Pombert J.-F."/>
            <person name="Otis C."/>
            <person name="Turmel M."/>
        </authorList>
    </citation>
    <scope>NUCLEOTIDE SEQUENCE [LARGE SCALE GENOMIC DNA]</scope>
    <source>
        <strain evidence="2 3">RCC1871</strain>
    </source>
</reference>
<feature type="region of interest" description="Disordered" evidence="1">
    <location>
        <begin position="183"/>
        <end position="202"/>
    </location>
</feature>
<name>A0AAX4P6C3_9CHLO</name>
<dbReference type="Proteomes" id="UP001472866">
    <property type="component" value="Chromosome 04"/>
</dbReference>
<evidence type="ECO:0000256" key="1">
    <source>
        <dbReference type="SAM" id="MobiDB-lite"/>
    </source>
</evidence>
<protein>
    <submittedName>
        <fullName evidence="2">Uncharacterized protein</fullName>
    </submittedName>
</protein>
<dbReference type="AlphaFoldDB" id="A0AAX4P6C3"/>
<evidence type="ECO:0000313" key="3">
    <source>
        <dbReference type="Proteomes" id="UP001472866"/>
    </source>
</evidence>
<feature type="region of interest" description="Disordered" evidence="1">
    <location>
        <begin position="44"/>
        <end position="90"/>
    </location>
</feature>
<dbReference type="EMBL" id="CP151504">
    <property type="protein sequence ID" value="WZN61483.1"/>
    <property type="molecule type" value="Genomic_DNA"/>
</dbReference>
<gene>
    <name evidence="2" type="ORF">HKI87_04g30180</name>
</gene>
<feature type="region of interest" description="Disordered" evidence="1">
    <location>
        <begin position="313"/>
        <end position="334"/>
    </location>
</feature>
<accession>A0AAX4P6C3</accession>
<proteinExistence type="predicted"/>
<sequence length="524" mass="57482">MNAEDGKLLGIVRELMQADIKFDPNDRESVHKVVEAIFAARSRKAHGNGGEGNVEAERAAPTMSREPAAETSLRSITRSEEGRISGNKGSKIENSLKAKHSGTASIKAKPVVDKFRPGTSVRRLMQDPKRGHRKPEAQSPHVRVKLIRNLAIQADVLRGDIGALNHMLELAKSMDLEEAMGTGAEAEAQPWPATSPLAKGGGDKALDQLVTIRKMVNQRREGGKQKQGEGLFSSISGAQQLRGHVQAPIPETMKVGTLEHGRHFQREAPIPETARVGPLEYGRHFQGEASPNAIQAGEAEKLVQRSLSGASANREARLATRRYSKEKGRQSKQDTIGGKIKEQLQTFGEKGISPDAMEIVNPHLMPTHSLIGHSGWQHGLTMVSNPNGTAHYTVFPQFPPGYKSTIPVIMDPRMLGTMSQVPQLGTQTQKSVSPHQQVQAALHQRLTGLGVHHPGGQGIPQGTQVLHHVMETPQHQYQHQLQMHALQMQQQTSRGQQQQQTLTYETLMKMMESAARSQRDKESN</sequence>